<evidence type="ECO:0000313" key="2">
    <source>
        <dbReference type="Proteomes" id="UP000325333"/>
    </source>
</evidence>
<name>A0A5B0KV56_9PROT</name>
<dbReference type="AlphaFoldDB" id="A0A5B0KV56"/>
<accession>A0A5B0KV56</accession>
<comment type="caution">
    <text evidence="1">The sequence shown here is derived from an EMBL/GenBank/DDBJ whole genome shotgun (WGS) entry which is preliminary data.</text>
</comment>
<sequence>MALHTHLAARQGPLFPTVFDISMGFRPARLRTPALRRPHADQRPW</sequence>
<proteinExistence type="predicted"/>
<dbReference type="Proteomes" id="UP000325333">
    <property type="component" value="Unassembled WGS sequence"/>
</dbReference>
<reference evidence="1 2" key="1">
    <citation type="submission" date="2019-07" db="EMBL/GenBank/DDBJ databases">
        <title>Genome sequencing of the stress-tolerant strain Azospirillum brasilense Az19.</title>
        <authorList>
            <person name="Maroniche G.A."/>
            <person name="Garcia J.E."/>
            <person name="Pagnussat L."/>
            <person name="Amenta M."/>
            <person name="Creus C.M."/>
        </authorList>
    </citation>
    <scope>NUCLEOTIDE SEQUENCE [LARGE SCALE GENOMIC DNA]</scope>
    <source>
        <strain evidence="1 2">Az19</strain>
    </source>
</reference>
<organism evidence="1 2">
    <name type="scientific">Azospirillum argentinense</name>
    <dbReference type="NCBI Taxonomy" id="2970906"/>
    <lineage>
        <taxon>Bacteria</taxon>
        <taxon>Pseudomonadati</taxon>
        <taxon>Pseudomonadota</taxon>
        <taxon>Alphaproteobacteria</taxon>
        <taxon>Rhodospirillales</taxon>
        <taxon>Azospirillaceae</taxon>
        <taxon>Azospirillum</taxon>
    </lineage>
</organism>
<protein>
    <submittedName>
        <fullName evidence="1">Uncharacterized protein</fullName>
    </submittedName>
</protein>
<dbReference type="EMBL" id="VEWN01000005">
    <property type="protein sequence ID" value="KAA1055861.1"/>
    <property type="molecule type" value="Genomic_DNA"/>
</dbReference>
<gene>
    <name evidence="1" type="ORF">FH063_004836</name>
</gene>
<evidence type="ECO:0000313" key="1">
    <source>
        <dbReference type="EMBL" id="KAA1055861.1"/>
    </source>
</evidence>